<keyword evidence="2" id="KW-1003">Cell membrane</keyword>
<feature type="transmembrane region" description="Helical" evidence="7">
    <location>
        <begin position="224"/>
        <end position="247"/>
    </location>
</feature>
<evidence type="ECO:0000256" key="2">
    <source>
        <dbReference type="ARBA" id="ARBA00022475"/>
    </source>
</evidence>
<protein>
    <submittedName>
        <fullName evidence="8">YihY/virulence factor BrkB family protein</fullName>
    </submittedName>
</protein>
<sequence>MNRHLSEDKAESPPDLRAASWGYTARKALREFGADDCTDLAAALTYYAVLSIFPALIALVSLLSLVGQGQTTNTLTSMAEDLVPGTAMNTLGPVIENLTTAPAPGIGLVVGLLVALWTASNYVTAFSRAMNRVYEIEEGRPLWKLRPAMYLLTLVMLVLVALGAVILVISGPIAEQVGSLIGLSGVAVTIWNIAKWPVLLIAVIAAIALLYWATPNVRQPKFRWISPGAIIAIVVALLASLALGFYVANFGSYNETYGALGGVIVALLWLWVMNLALLFGAEFDAELERSRELQAGIPAEETIQLPARDTKASEKKAEKARADVERGRALRVSRGRTQDPDEV</sequence>
<comment type="subcellular location">
    <subcellularLocation>
        <location evidence="1">Cell membrane</location>
        <topology evidence="1">Multi-pass membrane protein</topology>
    </subcellularLocation>
</comment>
<feature type="transmembrane region" description="Helical" evidence="7">
    <location>
        <begin position="106"/>
        <end position="127"/>
    </location>
</feature>
<evidence type="ECO:0000256" key="5">
    <source>
        <dbReference type="ARBA" id="ARBA00023136"/>
    </source>
</evidence>
<dbReference type="RefSeq" id="WP_388008224.1">
    <property type="nucleotide sequence ID" value="NZ_JBHUEE010000007.1"/>
</dbReference>
<evidence type="ECO:0000256" key="6">
    <source>
        <dbReference type="SAM" id="MobiDB-lite"/>
    </source>
</evidence>
<evidence type="ECO:0000256" key="7">
    <source>
        <dbReference type="SAM" id="Phobius"/>
    </source>
</evidence>
<dbReference type="PANTHER" id="PTHR30213">
    <property type="entry name" value="INNER MEMBRANE PROTEIN YHJD"/>
    <property type="match status" value="1"/>
</dbReference>
<reference evidence="9" key="1">
    <citation type="journal article" date="2019" name="Int. J. Syst. Evol. Microbiol.">
        <title>The Global Catalogue of Microorganisms (GCM) 10K type strain sequencing project: providing services to taxonomists for standard genome sequencing and annotation.</title>
        <authorList>
            <consortium name="The Broad Institute Genomics Platform"/>
            <consortium name="The Broad Institute Genome Sequencing Center for Infectious Disease"/>
            <person name="Wu L."/>
            <person name="Ma J."/>
        </authorList>
    </citation>
    <scope>NUCLEOTIDE SEQUENCE [LARGE SCALE GENOMIC DNA]</scope>
    <source>
        <strain evidence="9">JCM 17130</strain>
    </source>
</reference>
<keyword evidence="9" id="KW-1185">Reference proteome</keyword>
<dbReference type="InterPro" id="IPR017039">
    <property type="entry name" value="Virul_fac_BrkB"/>
</dbReference>
<feature type="transmembrane region" description="Helical" evidence="7">
    <location>
        <begin position="193"/>
        <end position="212"/>
    </location>
</feature>
<dbReference type="Pfam" id="PF03631">
    <property type="entry name" value="Virul_fac_BrkB"/>
    <property type="match status" value="1"/>
</dbReference>
<evidence type="ECO:0000313" key="9">
    <source>
        <dbReference type="Proteomes" id="UP001597277"/>
    </source>
</evidence>
<comment type="caution">
    <text evidence="8">The sequence shown here is derived from an EMBL/GenBank/DDBJ whole genome shotgun (WGS) entry which is preliminary data.</text>
</comment>
<evidence type="ECO:0000256" key="1">
    <source>
        <dbReference type="ARBA" id="ARBA00004651"/>
    </source>
</evidence>
<feature type="transmembrane region" description="Helical" evidence="7">
    <location>
        <begin position="259"/>
        <end position="281"/>
    </location>
</feature>
<proteinExistence type="predicted"/>
<name>A0ABW4L702_9MICO</name>
<dbReference type="NCBIfam" id="TIGR00765">
    <property type="entry name" value="yihY_not_rbn"/>
    <property type="match status" value="1"/>
</dbReference>
<keyword evidence="4 7" id="KW-1133">Transmembrane helix</keyword>
<gene>
    <name evidence="8" type="ORF">ACFSE6_13920</name>
</gene>
<feature type="transmembrane region" description="Helical" evidence="7">
    <location>
        <begin position="148"/>
        <end position="173"/>
    </location>
</feature>
<accession>A0ABW4L702</accession>
<dbReference type="Proteomes" id="UP001597277">
    <property type="component" value="Unassembled WGS sequence"/>
</dbReference>
<evidence type="ECO:0000313" key="8">
    <source>
        <dbReference type="EMBL" id="MFD1718939.1"/>
    </source>
</evidence>
<feature type="region of interest" description="Disordered" evidence="6">
    <location>
        <begin position="305"/>
        <end position="343"/>
    </location>
</feature>
<keyword evidence="5 7" id="KW-0472">Membrane</keyword>
<evidence type="ECO:0000256" key="4">
    <source>
        <dbReference type="ARBA" id="ARBA00022989"/>
    </source>
</evidence>
<evidence type="ECO:0000256" key="3">
    <source>
        <dbReference type="ARBA" id="ARBA00022692"/>
    </source>
</evidence>
<dbReference type="EMBL" id="JBHUEE010000007">
    <property type="protein sequence ID" value="MFD1718939.1"/>
    <property type="molecule type" value="Genomic_DNA"/>
</dbReference>
<feature type="transmembrane region" description="Helical" evidence="7">
    <location>
        <begin position="44"/>
        <end position="66"/>
    </location>
</feature>
<keyword evidence="3 7" id="KW-0812">Transmembrane</keyword>
<feature type="compositionally biased region" description="Basic and acidic residues" evidence="6">
    <location>
        <begin position="308"/>
        <end position="328"/>
    </location>
</feature>
<dbReference type="PANTHER" id="PTHR30213:SF0">
    <property type="entry name" value="UPF0761 MEMBRANE PROTEIN YIHY"/>
    <property type="match status" value="1"/>
</dbReference>
<organism evidence="8 9">
    <name type="scientific">Georgenia deserti</name>
    <dbReference type="NCBI Taxonomy" id="2093781"/>
    <lineage>
        <taxon>Bacteria</taxon>
        <taxon>Bacillati</taxon>
        <taxon>Actinomycetota</taxon>
        <taxon>Actinomycetes</taxon>
        <taxon>Micrococcales</taxon>
        <taxon>Bogoriellaceae</taxon>
        <taxon>Georgenia</taxon>
    </lineage>
</organism>
<dbReference type="PIRSF" id="PIRSF035875">
    <property type="entry name" value="RNase_BN"/>
    <property type="match status" value="1"/>
</dbReference>